<organism evidence="2 3">
    <name type="scientific">Bythopirellula goksoeyrii</name>
    <dbReference type="NCBI Taxonomy" id="1400387"/>
    <lineage>
        <taxon>Bacteria</taxon>
        <taxon>Pseudomonadati</taxon>
        <taxon>Planctomycetota</taxon>
        <taxon>Planctomycetia</taxon>
        <taxon>Pirellulales</taxon>
        <taxon>Lacipirellulaceae</taxon>
        <taxon>Bythopirellula</taxon>
    </lineage>
</organism>
<dbReference type="EMBL" id="CP042913">
    <property type="protein sequence ID" value="QEG37401.1"/>
    <property type="molecule type" value="Genomic_DNA"/>
</dbReference>
<dbReference type="PANTHER" id="PTHR20883">
    <property type="entry name" value="PHYTANOYL-COA DIOXYGENASE DOMAIN CONTAINING 1"/>
    <property type="match status" value="1"/>
</dbReference>
<keyword evidence="3" id="KW-1185">Reference proteome</keyword>
<dbReference type="Proteomes" id="UP000323917">
    <property type="component" value="Chromosome"/>
</dbReference>
<dbReference type="GO" id="GO:0005506">
    <property type="term" value="F:iron ion binding"/>
    <property type="evidence" value="ECO:0007669"/>
    <property type="project" value="UniProtKB-ARBA"/>
</dbReference>
<dbReference type="EC" id="1.14.11.35" evidence="2"/>
<comment type="cofactor">
    <cofactor evidence="1">
        <name>Fe(2+)</name>
        <dbReference type="ChEBI" id="CHEBI:29033"/>
    </cofactor>
</comment>
<evidence type="ECO:0000313" key="2">
    <source>
        <dbReference type="EMBL" id="QEG37401.1"/>
    </source>
</evidence>
<evidence type="ECO:0000256" key="1">
    <source>
        <dbReference type="ARBA" id="ARBA00001954"/>
    </source>
</evidence>
<dbReference type="SUPFAM" id="SSF51197">
    <property type="entry name" value="Clavaminate synthase-like"/>
    <property type="match status" value="1"/>
</dbReference>
<name>A0A5B9QTH0_9BACT</name>
<sequence>MTGHNVEAKSDLFVYRELTDQEKDFYADQGYLNLGRLLTERGVRQMLDEVMSVWTAEKGPANPDKTWLENALRPDIHHCSDAVRKYYFSGPLVDIAEHLIGPNIKGATSQLTFKMRGNTMPFPWHQDNAYGELDPYNALTCLTALDDTDLDNGCLWIIPGSHKQGQLAFARSKVDRAALRPVEMKANEKNAIPVPMKAGDCLVFHCHMMHRSEGNRSKDRDRRVLFLRYADADAVEVYNDRKPRLGRLIRGTTIFPAVEAFEADLPLD</sequence>
<protein>
    <submittedName>
        <fullName evidence="2">1-deoxypentalenic acid 11-beta-hydroxylase</fullName>
        <ecNumber evidence="2">1.14.11.35</ecNumber>
    </submittedName>
</protein>
<dbReference type="PANTHER" id="PTHR20883:SF48">
    <property type="entry name" value="ECTOINE DIOXYGENASE"/>
    <property type="match status" value="1"/>
</dbReference>
<gene>
    <name evidence="2" type="primary">ptlH_2</name>
    <name evidence="2" type="ORF">Pr1d_47440</name>
</gene>
<dbReference type="KEGG" id="bgok:Pr1d_47440"/>
<accession>A0A5B9QTH0</accession>
<dbReference type="InterPro" id="IPR008775">
    <property type="entry name" value="Phytyl_CoA_dOase-like"/>
</dbReference>
<dbReference type="AlphaFoldDB" id="A0A5B9QTH0"/>
<keyword evidence="2" id="KW-0560">Oxidoreductase</keyword>
<evidence type="ECO:0000313" key="3">
    <source>
        <dbReference type="Proteomes" id="UP000323917"/>
    </source>
</evidence>
<dbReference type="Gene3D" id="2.60.120.620">
    <property type="entry name" value="q2cbj1_9rhob like domain"/>
    <property type="match status" value="1"/>
</dbReference>
<dbReference type="Pfam" id="PF05721">
    <property type="entry name" value="PhyH"/>
    <property type="match status" value="1"/>
</dbReference>
<dbReference type="GO" id="GO:0016706">
    <property type="term" value="F:2-oxoglutarate-dependent dioxygenase activity"/>
    <property type="evidence" value="ECO:0007669"/>
    <property type="project" value="UniProtKB-ARBA"/>
</dbReference>
<proteinExistence type="predicted"/>
<reference evidence="2 3" key="1">
    <citation type="submission" date="2019-08" db="EMBL/GenBank/DDBJ databases">
        <title>Deep-cultivation of Planctomycetes and their phenomic and genomic characterization uncovers novel biology.</title>
        <authorList>
            <person name="Wiegand S."/>
            <person name="Jogler M."/>
            <person name="Boedeker C."/>
            <person name="Pinto D."/>
            <person name="Vollmers J."/>
            <person name="Rivas-Marin E."/>
            <person name="Kohn T."/>
            <person name="Peeters S.H."/>
            <person name="Heuer A."/>
            <person name="Rast P."/>
            <person name="Oberbeckmann S."/>
            <person name="Bunk B."/>
            <person name="Jeske O."/>
            <person name="Meyerdierks A."/>
            <person name="Storesund J.E."/>
            <person name="Kallscheuer N."/>
            <person name="Luecker S."/>
            <person name="Lage O.M."/>
            <person name="Pohl T."/>
            <person name="Merkel B.J."/>
            <person name="Hornburger P."/>
            <person name="Mueller R.-W."/>
            <person name="Bruemmer F."/>
            <person name="Labrenz M."/>
            <person name="Spormann A.M."/>
            <person name="Op den Camp H."/>
            <person name="Overmann J."/>
            <person name="Amann R."/>
            <person name="Jetten M.S.M."/>
            <person name="Mascher T."/>
            <person name="Medema M.H."/>
            <person name="Devos D.P."/>
            <person name="Kaster A.-K."/>
            <person name="Ovreas L."/>
            <person name="Rohde M."/>
            <person name="Galperin M.Y."/>
            <person name="Jogler C."/>
        </authorList>
    </citation>
    <scope>NUCLEOTIDE SEQUENCE [LARGE SCALE GENOMIC DNA]</scope>
    <source>
        <strain evidence="2 3">Pr1d</strain>
    </source>
</reference>